<feature type="transmembrane region" description="Helical" evidence="5">
    <location>
        <begin position="159"/>
        <end position="185"/>
    </location>
</feature>
<evidence type="ECO:0000256" key="1">
    <source>
        <dbReference type="ARBA" id="ARBA00004141"/>
    </source>
</evidence>
<feature type="transmembrane region" description="Helical" evidence="5">
    <location>
        <begin position="127"/>
        <end position="147"/>
    </location>
</feature>
<dbReference type="AlphaFoldDB" id="A0A7X9WZG8"/>
<reference evidence="7 8" key="1">
    <citation type="submission" date="2020-04" db="EMBL/GenBank/DDBJ databases">
        <title>Sphingobium sp. AR-3-1 isolated from Arctic soil.</title>
        <authorList>
            <person name="Dahal R.H."/>
            <person name="Chaudhary D.K."/>
        </authorList>
    </citation>
    <scope>NUCLEOTIDE SEQUENCE [LARGE SCALE GENOMIC DNA]</scope>
    <source>
        <strain evidence="7 8">AR-3-1</strain>
    </source>
</reference>
<feature type="transmembrane region" description="Helical" evidence="5">
    <location>
        <begin position="286"/>
        <end position="303"/>
    </location>
</feature>
<feature type="transmembrane region" description="Helical" evidence="5">
    <location>
        <begin position="235"/>
        <end position="253"/>
    </location>
</feature>
<dbReference type="PANTHER" id="PTHR37422">
    <property type="entry name" value="TEICHURONIC ACID BIOSYNTHESIS PROTEIN TUAE"/>
    <property type="match status" value="1"/>
</dbReference>
<feature type="transmembrane region" description="Helical" evidence="5">
    <location>
        <begin position="68"/>
        <end position="90"/>
    </location>
</feature>
<evidence type="ECO:0000256" key="4">
    <source>
        <dbReference type="ARBA" id="ARBA00023136"/>
    </source>
</evidence>
<feature type="transmembrane region" description="Helical" evidence="5">
    <location>
        <begin position="12"/>
        <end position="32"/>
    </location>
</feature>
<dbReference type="GO" id="GO:0016020">
    <property type="term" value="C:membrane"/>
    <property type="evidence" value="ECO:0007669"/>
    <property type="project" value="UniProtKB-SubCell"/>
</dbReference>
<feature type="domain" description="O-antigen ligase-related" evidence="6">
    <location>
        <begin position="242"/>
        <end position="382"/>
    </location>
</feature>
<evidence type="ECO:0000313" key="8">
    <source>
        <dbReference type="Proteomes" id="UP000519023"/>
    </source>
</evidence>
<accession>A0A7X9WZG8</accession>
<dbReference type="InterPro" id="IPR007016">
    <property type="entry name" value="O-antigen_ligase-rel_domated"/>
</dbReference>
<comment type="caution">
    <text evidence="7">The sequence shown here is derived from an EMBL/GenBank/DDBJ whole genome shotgun (WGS) entry which is preliminary data.</text>
</comment>
<dbReference type="EMBL" id="JABBFV010000026">
    <property type="protein sequence ID" value="NML12780.1"/>
    <property type="molecule type" value="Genomic_DNA"/>
</dbReference>
<feature type="transmembrane region" description="Helical" evidence="5">
    <location>
        <begin position="431"/>
        <end position="450"/>
    </location>
</feature>
<keyword evidence="8" id="KW-1185">Reference proteome</keyword>
<keyword evidence="4 5" id="KW-0472">Membrane</keyword>
<protein>
    <recommendedName>
        <fullName evidence="6">O-antigen ligase-related domain-containing protein</fullName>
    </recommendedName>
</protein>
<evidence type="ECO:0000259" key="6">
    <source>
        <dbReference type="Pfam" id="PF04932"/>
    </source>
</evidence>
<feature type="transmembrane region" description="Helical" evidence="5">
    <location>
        <begin position="407"/>
        <end position="425"/>
    </location>
</feature>
<gene>
    <name evidence="7" type="ORF">HHL08_22035</name>
</gene>
<organism evidence="7 8">
    <name type="scientific">Sphingobium psychrophilum</name>
    <dbReference type="NCBI Taxonomy" id="2728834"/>
    <lineage>
        <taxon>Bacteria</taxon>
        <taxon>Pseudomonadati</taxon>
        <taxon>Pseudomonadota</taxon>
        <taxon>Alphaproteobacteria</taxon>
        <taxon>Sphingomonadales</taxon>
        <taxon>Sphingomonadaceae</taxon>
        <taxon>Sphingobium</taxon>
    </lineage>
</organism>
<dbReference type="Pfam" id="PF04932">
    <property type="entry name" value="Wzy_C"/>
    <property type="match status" value="1"/>
</dbReference>
<comment type="subcellular location">
    <subcellularLocation>
        <location evidence="1">Membrane</location>
        <topology evidence="1">Multi-pass membrane protein</topology>
    </subcellularLocation>
</comment>
<evidence type="ECO:0000256" key="3">
    <source>
        <dbReference type="ARBA" id="ARBA00022989"/>
    </source>
</evidence>
<dbReference type="PANTHER" id="PTHR37422:SF21">
    <property type="entry name" value="EXOQ-LIKE PROTEIN"/>
    <property type="match status" value="1"/>
</dbReference>
<proteinExistence type="predicted"/>
<dbReference type="RefSeq" id="WP_169575120.1">
    <property type="nucleotide sequence ID" value="NZ_JABBFV010000026.1"/>
</dbReference>
<feature type="transmembrane region" description="Helical" evidence="5">
    <location>
        <begin position="462"/>
        <end position="480"/>
    </location>
</feature>
<feature type="transmembrane region" description="Helical" evidence="5">
    <location>
        <begin position="259"/>
        <end position="279"/>
    </location>
</feature>
<feature type="transmembrane region" description="Helical" evidence="5">
    <location>
        <begin position="38"/>
        <end position="56"/>
    </location>
</feature>
<keyword evidence="2 5" id="KW-0812">Transmembrane</keyword>
<evidence type="ECO:0000313" key="7">
    <source>
        <dbReference type="EMBL" id="NML12780.1"/>
    </source>
</evidence>
<evidence type="ECO:0000256" key="5">
    <source>
        <dbReference type="SAM" id="Phobius"/>
    </source>
</evidence>
<dbReference type="Proteomes" id="UP000519023">
    <property type="component" value="Unassembled WGS sequence"/>
</dbReference>
<name>A0A7X9WZG8_9SPHN</name>
<feature type="transmembrane region" description="Helical" evidence="5">
    <location>
        <begin position="205"/>
        <end position="223"/>
    </location>
</feature>
<sequence>MKFDTLTRPLRFLGGSLYGRAAPLFILLALLAGGGGRSYPLVTAFIALAGLCLLAIELARFRWAGRPISFKFGCALALAWVLFILCQIMPLPPGIWHDLPGRAIPLAFYEIMGWHDAWHPLSLTPGLTWAALLACVAPIAMFLSAAATSREEAIRLIRLALLVAIGSAILGIIQFGAGAASPIYLFDTAHRGVGVGLFINRNHQATFLLVALVLAAIPGVVLPDRMRKGADGTRAGLLLLLLATLLAGAVLATTSRTGITLLPIAILGAAAVAYLGGATTGHWPKLLIGLAVVGVGLLPTPVVQHTLARFATVAEDQRQDYWSNTLLAIDHSFPAGTGLGSFRTIYPTVEPLEQVGLLRVNNAHNDYLELALEAGLPGLVILGLVLALILLSVIAGMRKAQTSWRQAFSLAAGFAFLLMVAGSVVDYPLRMTSIAVLAALLLGLLVRNNGSQQEGKDRNAGPVVRTFIFSFASLLGWQIVATQWARHQLLAGDGAGATASAPWLAQGWSLHADTAAGRGRPAAGIESARTALAIAPLDAVALRALGLGLIEIGDTVRGNALLEAGAVLGWREAVNQYWLVDRALAFGAYDVAVQRLDALLRLNRASNHQLDRLVAIAQAPGGRAAIVAALSDRPGWRQAFFNAMARQAQLPTIMAVLRGVNATAAPIAPTETALIRWKLADRAEWAAVRAVWLQSHGQHLLGDGAFSLGGEDLSAAGPPLAWRAPALPGAHALIAEPDLPWRQEAVMVTSSGMTRGTVLAQGLVLEPGQYRIRLMQQGGSTTIPSTQWVIACNPGGADATITPIALRWHSARDDWKQGQGAFAINAGCPAQDLRLELETDDGQSGSLFIDDVAIERLRPVQP</sequence>
<evidence type="ECO:0000256" key="2">
    <source>
        <dbReference type="ARBA" id="ARBA00022692"/>
    </source>
</evidence>
<dbReference type="InterPro" id="IPR051533">
    <property type="entry name" value="WaaL-like"/>
</dbReference>
<feature type="transmembrane region" description="Helical" evidence="5">
    <location>
        <begin position="374"/>
        <end position="395"/>
    </location>
</feature>
<keyword evidence="3 5" id="KW-1133">Transmembrane helix</keyword>